<feature type="compositionally biased region" description="Low complexity" evidence="1">
    <location>
        <begin position="208"/>
        <end position="227"/>
    </location>
</feature>
<gene>
    <name evidence="3" type="ORF">I302_101459</name>
</gene>
<dbReference type="Proteomes" id="UP000092730">
    <property type="component" value="Chromosome 1"/>
</dbReference>
<dbReference type="KEGG" id="kbi:30204541"/>
<keyword evidence="2" id="KW-0732">Signal</keyword>
<dbReference type="GeneID" id="30204541"/>
<protein>
    <submittedName>
        <fullName evidence="3">Uncharacterized protein</fullName>
    </submittedName>
</protein>
<accession>A0AAJ8K210</accession>
<proteinExistence type="predicted"/>
<reference evidence="3" key="2">
    <citation type="submission" date="2024-02" db="EMBL/GenBank/DDBJ databases">
        <title>Comparative genomics of Cryptococcus and Kwoniella reveals pathogenesis evolution and contrasting modes of karyotype evolution via chromosome fusion or intercentromeric recombination.</title>
        <authorList>
            <person name="Coelho M.A."/>
            <person name="David-Palma M."/>
            <person name="Shea T."/>
            <person name="Bowers K."/>
            <person name="McGinley-Smith S."/>
            <person name="Mohammad A.W."/>
            <person name="Gnirke A."/>
            <person name="Yurkov A.M."/>
            <person name="Nowrousian M."/>
            <person name="Sun S."/>
            <person name="Cuomo C.A."/>
            <person name="Heitman J."/>
        </authorList>
    </citation>
    <scope>NUCLEOTIDE SEQUENCE</scope>
    <source>
        <strain evidence="3">CBS 10118</strain>
    </source>
</reference>
<feature type="chain" id="PRO_5042598751" evidence="2">
    <location>
        <begin position="19"/>
        <end position="305"/>
    </location>
</feature>
<evidence type="ECO:0000313" key="3">
    <source>
        <dbReference type="EMBL" id="WVW79490.1"/>
    </source>
</evidence>
<reference evidence="3" key="1">
    <citation type="submission" date="2013-07" db="EMBL/GenBank/DDBJ databases">
        <authorList>
            <consortium name="The Broad Institute Genome Sequencing Platform"/>
            <person name="Cuomo C."/>
            <person name="Litvintseva A."/>
            <person name="Chen Y."/>
            <person name="Heitman J."/>
            <person name="Sun S."/>
            <person name="Springer D."/>
            <person name="Dromer F."/>
            <person name="Young S.K."/>
            <person name="Zeng Q."/>
            <person name="Gargeya S."/>
            <person name="Fitzgerald M."/>
            <person name="Abouelleil A."/>
            <person name="Alvarado L."/>
            <person name="Berlin A.M."/>
            <person name="Chapman S.B."/>
            <person name="Dewar J."/>
            <person name="Goldberg J."/>
            <person name="Griggs A."/>
            <person name="Gujja S."/>
            <person name="Hansen M."/>
            <person name="Howarth C."/>
            <person name="Imamovic A."/>
            <person name="Larimer J."/>
            <person name="McCowan C."/>
            <person name="Murphy C."/>
            <person name="Pearson M."/>
            <person name="Priest M."/>
            <person name="Roberts A."/>
            <person name="Saif S."/>
            <person name="Shea T."/>
            <person name="Sykes S."/>
            <person name="Wortman J."/>
            <person name="Nusbaum C."/>
            <person name="Birren B."/>
        </authorList>
    </citation>
    <scope>NUCLEOTIDE SEQUENCE</scope>
    <source>
        <strain evidence="3">CBS 10118</strain>
    </source>
</reference>
<keyword evidence="4" id="KW-1185">Reference proteome</keyword>
<feature type="region of interest" description="Disordered" evidence="1">
    <location>
        <begin position="206"/>
        <end position="305"/>
    </location>
</feature>
<evidence type="ECO:0000313" key="4">
    <source>
        <dbReference type="Proteomes" id="UP000092730"/>
    </source>
</evidence>
<organism evidence="3 4">
    <name type="scientific">Kwoniella bestiolae CBS 10118</name>
    <dbReference type="NCBI Taxonomy" id="1296100"/>
    <lineage>
        <taxon>Eukaryota</taxon>
        <taxon>Fungi</taxon>
        <taxon>Dikarya</taxon>
        <taxon>Basidiomycota</taxon>
        <taxon>Agaricomycotina</taxon>
        <taxon>Tremellomycetes</taxon>
        <taxon>Tremellales</taxon>
        <taxon>Cryptococcaceae</taxon>
        <taxon>Kwoniella</taxon>
    </lineage>
</organism>
<feature type="compositionally biased region" description="Polar residues" evidence="1">
    <location>
        <begin position="274"/>
        <end position="291"/>
    </location>
</feature>
<dbReference type="AlphaFoldDB" id="A0AAJ8K210"/>
<feature type="signal peptide" evidence="2">
    <location>
        <begin position="1"/>
        <end position="18"/>
    </location>
</feature>
<dbReference type="RefSeq" id="XP_019049723.2">
    <property type="nucleotide sequence ID" value="XM_019186845.2"/>
</dbReference>
<name>A0AAJ8K210_9TREE</name>
<evidence type="ECO:0000256" key="1">
    <source>
        <dbReference type="SAM" id="MobiDB-lite"/>
    </source>
</evidence>
<dbReference type="EMBL" id="CP144541">
    <property type="protein sequence ID" value="WVW79490.1"/>
    <property type="molecule type" value="Genomic_DNA"/>
</dbReference>
<sequence length="305" mass="30239">MLSLLLISLLSMNAGVHALPTFSNFTTRQSGESHQITLINNCGSGKAVFVYENHSIPSGSQTISGEVRGGLAWMSGMQGTNCGDNGLNCGMVEFSLVNSQGGGQNAGDYSLLDGLDDEKGDSLGEHTFQYSMDFAFTGACTLAPGACTGDSAAQCPGAYLDSATEGGANAQCLADNVGISITFCVEGSAAAPIQSSAPAGTAVTPVQAGSATAPGGTVPPGGTSSAPLPAGTGVPTSQPANPSPPASVPPNGAGSIAEGEPSIATVPSPYPTSVGPTTTAVPPQTIGSSSKPAWGGGRVHWTRTY</sequence>
<evidence type="ECO:0000256" key="2">
    <source>
        <dbReference type="SAM" id="SignalP"/>
    </source>
</evidence>